<name>A0A937VYF1_UNCTE</name>
<proteinExistence type="predicted"/>
<dbReference type="InterPro" id="IPR029069">
    <property type="entry name" value="HotDog_dom_sf"/>
</dbReference>
<evidence type="ECO:0000313" key="2">
    <source>
        <dbReference type="EMBL" id="MBM3223444.1"/>
    </source>
</evidence>
<dbReference type="Proteomes" id="UP000712673">
    <property type="component" value="Unassembled WGS sequence"/>
</dbReference>
<dbReference type="SUPFAM" id="SSF54637">
    <property type="entry name" value="Thioesterase/thiol ester dehydrase-isomerase"/>
    <property type="match status" value="1"/>
</dbReference>
<sequence>MKPYPHERFSSEVTLTPAIVAAYAEAAGDTNPIHSDPTFAASTRFGRLMASGTQTTALLLGLTASHYSQEHAMLGLEFWVRFKRPIFADETIVLEWLVVKVTPNAKLQGDIVELRGRIKGQNGQTALGAKGRVLVTDRL</sequence>
<organism evidence="2 3">
    <name type="scientific">Tectimicrobiota bacterium</name>
    <dbReference type="NCBI Taxonomy" id="2528274"/>
    <lineage>
        <taxon>Bacteria</taxon>
        <taxon>Pseudomonadati</taxon>
        <taxon>Nitrospinota/Tectimicrobiota group</taxon>
        <taxon>Candidatus Tectimicrobiota</taxon>
    </lineage>
</organism>
<comment type="caution">
    <text evidence="2">The sequence shown here is derived from an EMBL/GenBank/DDBJ whole genome shotgun (WGS) entry which is preliminary data.</text>
</comment>
<dbReference type="EMBL" id="VGLS01000145">
    <property type="protein sequence ID" value="MBM3223444.1"/>
    <property type="molecule type" value="Genomic_DNA"/>
</dbReference>
<evidence type="ECO:0000313" key="3">
    <source>
        <dbReference type="Proteomes" id="UP000712673"/>
    </source>
</evidence>
<dbReference type="AlphaFoldDB" id="A0A937VYF1"/>
<accession>A0A937VYF1</accession>
<reference evidence="2" key="1">
    <citation type="submission" date="2019-03" db="EMBL/GenBank/DDBJ databases">
        <title>Lake Tanganyika Metagenome-Assembled Genomes (MAGs).</title>
        <authorList>
            <person name="Tran P."/>
        </authorList>
    </citation>
    <scope>NUCLEOTIDE SEQUENCE</scope>
    <source>
        <strain evidence="2">K_DeepCast_65m_m2_066</strain>
    </source>
</reference>
<protein>
    <submittedName>
        <fullName evidence="2">Protein dehydratase</fullName>
    </submittedName>
</protein>
<dbReference type="InterPro" id="IPR052342">
    <property type="entry name" value="MCH/BMMD"/>
</dbReference>
<gene>
    <name evidence="2" type="ORF">FJZ47_06560</name>
</gene>
<dbReference type="InterPro" id="IPR002539">
    <property type="entry name" value="MaoC-like_dom"/>
</dbReference>
<dbReference type="Gene3D" id="3.10.129.10">
    <property type="entry name" value="Hotdog Thioesterase"/>
    <property type="match status" value="1"/>
</dbReference>
<feature type="domain" description="MaoC-like" evidence="1">
    <location>
        <begin position="8"/>
        <end position="102"/>
    </location>
</feature>
<evidence type="ECO:0000259" key="1">
    <source>
        <dbReference type="Pfam" id="PF01575"/>
    </source>
</evidence>
<dbReference type="PANTHER" id="PTHR43664:SF1">
    <property type="entry name" value="BETA-METHYLMALYL-COA DEHYDRATASE"/>
    <property type="match status" value="1"/>
</dbReference>
<dbReference type="PANTHER" id="PTHR43664">
    <property type="entry name" value="MONOAMINE OXIDASE-RELATED"/>
    <property type="match status" value="1"/>
</dbReference>
<dbReference type="CDD" id="cd03441">
    <property type="entry name" value="R_hydratase_like"/>
    <property type="match status" value="1"/>
</dbReference>
<dbReference type="Pfam" id="PF01575">
    <property type="entry name" value="MaoC_dehydratas"/>
    <property type="match status" value="1"/>
</dbReference>